<feature type="domain" description="AB hydrolase-1" evidence="1">
    <location>
        <begin position="5"/>
        <end position="121"/>
    </location>
</feature>
<organism evidence="2 3">
    <name type="scientific">Chengkuizengella axinellae</name>
    <dbReference type="NCBI Taxonomy" id="3064388"/>
    <lineage>
        <taxon>Bacteria</taxon>
        <taxon>Bacillati</taxon>
        <taxon>Bacillota</taxon>
        <taxon>Bacilli</taxon>
        <taxon>Bacillales</taxon>
        <taxon>Paenibacillaceae</taxon>
        <taxon>Chengkuizengella</taxon>
    </lineage>
</organism>
<comment type="caution">
    <text evidence="2">The sequence shown here is derived from an EMBL/GenBank/DDBJ whole genome shotgun (WGS) entry which is preliminary data.</text>
</comment>
<dbReference type="InterPro" id="IPR050266">
    <property type="entry name" value="AB_hydrolase_sf"/>
</dbReference>
<name>A0ABT9IY52_9BACL</name>
<protein>
    <submittedName>
        <fullName evidence="2">Alpha/beta fold hydrolase</fullName>
    </submittedName>
</protein>
<dbReference type="InterPro" id="IPR029058">
    <property type="entry name" value="AB_hydrolase_fold"/>
</dbReference>
<keyword evidence="2" id="KW-0378">Hydrolase</keyword>
<evidence type="ECO:0000313" key="3">
    <source>
        <dbReference type="Proteomes" id="UP001231941"/>
    </source>
</evidence>
<dbReference type="GO" id="GO:0016787">
    <property type="term" value="F:hydrolase activity"/>
    <property type="evidence" value="ECO:0007669"/>
    <property type="project" value="UniProtKB-KW"/>
</dbReference>
<sequence>MLDRIYMLHGFMGTGDLHFKKQVEFFKDHMEIVNLDLPGHGLSEIEASSHYFENTLEWLIEQLKLTGAGYIIGLSLGASLAIHAALKEPNLVKGIILTGYTPFIPEDLKDIMEYQYKYFMNIEENDRKTAIYLEGVHGEKYKDTLKKVLYVMTYEYPTVAEESISSFKLPTLVLNGSNDLHEINAALFMKSKNPEIKIGLIPGAGHTANIEKPHIFNHIVKDFINDLKENKSNEDS</sequence>
<evidence type="ECO:0000313" key="2">
    <source>
        <dbReference type="EMBL" id="MDP5274052.1"/>
    </source>
</evidence>
<reference evidence="2 3" key="1">
    <citation type="submission" date="2023-08" db="EMBL/GenBank/DDBJ databases">
        <authorList>
            <person name="Park J.-S."/>
        </authorList>
    </citation>
    <scope>NUCLEOTIDE SEQUENCE [LARGE SCALE GENOMIC DNA]</scope>
    <source>
        <strain evidence="2 3">2205SS18-9</strain>
    </source>
</reference>
<proteinExistence type="predicted"/>
<evidence type="ECO:0000259" key="1">
    <source>
        <dbReference type="Pfam" id="PF00561"/>
    </source>
</evidence>
<dbReference type="EMBL" id="JAVAMP010000002">
    <property type="protein sequence ID" value="MDP5274052.1"/>
    <property type="molecule type" value="Genomic_DNA"/>
</dbReference>
<dbReference type="Pfam" id="PF00561">
    <property type="entry name" value="Abhydrolase_1"/>
    <property type="match status" value="1"/>
</dbReference>
<dbReference type="PANTHER" id="PTHR43798">
    <property type="entry name" value="MONOACYLGLYCEROL LIPASE"/>
    <property type="match status" value="1"/>
</dbReference>
<dbReference type="Proteomes" id="UP001231941">
    <property type="component" value="Unassembled WGS sequence"/>
</dbReference>
<keyword evidence="3" id="KW-1185">Reference proteome</keyword>
<dbReference type="SUPFAM" id="SSF53474">
    <property type="entry name" value="alpha/beta-Hydrolases"/>
    <property type="match status" value="1"/>
</dbReference>
<dbReference type="Gene3D" id="3.40.50.1820">
    <property type="entry name" value="alpha/beta hydrolase"/>
    <property type="match status" value="1"/>
</dbReference>
<dbReference type="RefSeq" id="WP_305991343.1">
    <property type="nucleotide sequence ID" value="NZ_JAVAMP010000002.1"/>
</dbReference>
<dbReference type="InterPro" id="IPR000073">
    <property type="entry name" value="AB_hydrolase_1"/>
</dbReference>
<accession>A0ABT9IY52</accession>
<gene>
    <name evidence="2" type="ORF">Q5Y73_08040</name>
</gene>